<evidence type="ECO:0000313" key="6">
    <source>
        <dbReference type="EMBL" id="OMH79650.1"/>
    </source>
</evidence>
<dbReference type="EMBL" id="LSSK01001473">
    <property type="protein sequence ID" value="OMH79650.1"/>
    <property type="molecule type" value="Genomic_DNA"/>
</dbReference>
<keyword evidence="7" id="KW-1185">Reference proteome</keyword>
<dbReference type="GO" id="GO:0043916">
    <property type="term" value="F:DNA-7-methylguanine glycosylase activity"/>
    <property type="evidence" value="ECO:0007669"/>
    <property type="project" value="TreeGrafter"/>
</dbReference>
<accession>A0A1R1PF72</accession>
<dbReference type="PANTHER" id="PTHR43003:SF5">
    <property type="entry name" value="DNA-3-METHYLADENINE GLYCOSYLASE"/>
    <property type="match status" value="1"/>
</dbReference>
<dbReference type="SMART" id="SM00478">
    <property type="entry name" value="ENDO3c"/>
    <property type="match status" value="1"/>
</dbReference>
<dbReference type="GO" id="GO:0006307">
    <property type="term" value="P:DNA alkylation repair"/>
    <property type="evidence" value="ECO:0007669"/>
    <property type="project" value="TreeGrafter"/>
</dbReference>
<dbReference type="SUPFAM" id="SSF48150">
    <property type="entry name" value="DNA-glycosylase"/>
    <property type="match status" value="1"/>
</dbReference>
<comment type="similarity">
    <text evidence="1">Belongs to the alkylbase DNA glycosidase AlkA family.</text>
</comment>
<dbReference type="Proteomes" id="UP000188320">
    <property type="component" value="Unassembled WGS sequence"/>
</dbReference>
<keyword evidence="3" id="KW-0234">DNA repair</keyword>
<proteinExistence type="inferred from homology"/>
<dbReference type="InterPro" id="IPR011257">
    <property type="entry name" value="DNA_glycosylase"/>
</dbReference>
<feature type="region of interest" description="Disordered" evidence="4">
    <location>
        <begin position="53"/>
        <end position="97"/>
    </location>
</feature>
<dbReference type="GO" id="GO:0032131">
    <property type="term" value="F:alkylated DNA binding"/>
    <property type="evidence" value="ECO:0007669"/>
    <property type="project" value="TreeGrafter"/>
</dbReference>
<feature type="region of interest" description="Disordered" evidence="4">
    <location>
        <begin position="1"/>
        <end position="40"/>
    </location>
</feature>
<keyword evidence="2" id="KW-0227">DNA damage</keyword>
<dbReference type="Gene3D" id="1.10.1670.40">
    <property type="match status" value="1"/>
</dbReference>
<dbReference type="CDD" id="cd00056">
    <property type="entry name" value="ENDO3c"/>
    <property type="match status" value="1"/>
</dbReference>
<protein>
    <submittedName>
        <fullName evidence="6">DNA-3-methyladenine glycosylase 1</fullName>
    </submittedName>
</protein>
<dbReference type="OrthoDB" id="415889at2759"/>
<evidence type="ECO:0000256" key="1">
    <source>
        <dbReference type="ARBA" id="ARBA00010817"/>
    </source>
</evidence>
<dbReference type="GO" id="GO:0032993">
    <property type="term" value="C:protein-DNA complex"/>
    <property type="evidence" value="ECO:0007669"/>
    <property type="project" value="TreeGrafter"/>
</dbReference>
<evidence type="ECO:0000259" key="5">
    <source>
        <dbReference type="SMART" id="SM00478"/>
    </source>
</evidence>
<organism evidence="6 7">
    <name type="scientific">Zancudomyces culisetae</name>
    <name type="common">Gut fungus</name>
    <name type="synonym">Smittium culisetae</name>
    <dbReference type="NCBI Taxonomy" id="1213189"/>
    <lineage>
        <taxon>Eukaryota</taxon>
        <taxon>Fungi</taxon>
        <taxon>Fungi incertae sedis</taxon>
        <taxon>Zoopagomycota</taxon>
        <taxon>Kickxellomycotina</taxon>
        <taxon>Harpellomycetes</taxon>
        <taxon>Harpellales</taxon>
        <taxon>Legeriomycetaceae</taxon>
        <taxon>Zancudomyces</taxon>
    </lineage>
</organism>
<feature type="compositionally biased region" description="Basic and acidic residues" evidence="4">
    <location>
        <begin position="83"/>
        <end position="97"/>
    </location>
</feature>
<feature type="domain" description="HhH-GPD" evidence="5">
    <location>
        <begin position="214"/>
        <end position="399"/>
    </location>
</feature>
<dbReference type="InterPro" id="IPR003265">
    <property type="entry name" value="HhH-GPD_domain"/>
</dbReference>
<name>A0A1R1PF72_ZANCU</name>
<feature type="compositionally biased region" description="Polar residues" evidence="4">
    <location>
        <begin position="30"/>
        <end position="40"/>
    </location>
</feature>
<dbReference type="Pfam" id="PF00730">
    <property type="entry name" value="HhH-GPD"/>
    <property type="match status" value="1"/>
</dbReference>
<dbReference type="PANTHER" id="PTHR43003">
    <property type="entry name" value="DNA-3-METHYLADENINE GLYCOSYLASE"/>
    <property type="match status" value="1"/>
</dbReference>
<evidence type="ECO:0000256" key="3">
    <source>
        <dbReference type="ARBA" id="ARBA00023204"/>
    </source>
</evidence>
<dbReference type="GO" id="GO:0006285">
    <property type="term" value="P:base-excision repair, AP site formation"/>
    <property type="evidence" value="ECO:0007669"/>
    <property type="project" value="TreeGrafter"/>
</dbReference>
<dbReference type="AlphaFoldDB" id="A0A1R1PF72"/>
<dbReference type="FunFam" id="1.10.340.30:FF:000004">
    <property type="entry name" value="DNA-3-methyladenine glycosylase II"/>
    <property type="match status" value="1"/>
</dbReference>
<evidence type="ECO:0000313" key="7">
    <source>
        <dbReference type="Proteomes" id="UP000188320"/>
    </source>
</evidence>
<dbReference type="GO" id="GO:0005634">
    <property type="term" value="C:nucleus"/>
    <property type="evidence" value="ECO:0007669"/>
    <property type="project" value="TreeGrafter"/>
</dbReference>
<dbReference type="InterPro" id="IPR051912">
    <property type="entry name" value="Alkylbase_DNA_Glycosylase/TA"/>
</dbReference>
<dbReference type="GO" id="GO:0008725">
    <property type="term" value="F:DNA-3-methyladenine glycosylase activity"/>
    <property type="evidence" value="ECO:0007669"/>
    <property type="project" value="TreeGrafter"/>
</dbReference>
<sequence length="403" mass="46210">MVTTRSSRKADTKDKVVLPTHGQNTKRKMASTNAECSTQAKNDDCVDVGVGVIEKKDTKRARKPRGGNSSVESKPRKSAAKNKTKEENVKKESHEIKPSTKLQKEIFLKNITNQELKDGIAHLIEVDMKLADFMIHLNKTPIEIFVQKDTFDVKEGKKEDKKELTDPISEKENGEVEVEVEVEADNLYYIEHDPERGSSPGAKSAFQVLVRSIIGQQISNIACKNIYNRFINMFDELKAEPDIRKTFAETNPPTPGTQLVRFPKPSELMNVEEESLRSVGLSLRKAGYLKSLSKFFYEKKMTDEKLHRLNEQEISKLLIQIDGIGQWTIDMLLIFHLKYYDVLPKADLVVRKGIAHHFNVPFKQIEKINKTNDAAIDQMTTLWKPYRSIATWYMYQLKHFLKP</sequence>
<dbReference type="Gene3D" id="1.10.340.30">
    <property type="entry name" value="Hypothetical protein, domain 2"/>
    <property type="match status" value="1"/>
</dbReference>
<comment type="caution">
    <text evidence="6">The sequence shown here is derived from an EMBL/GenBank/DDBJ whole genome shotgun (WGS) entry which is preliminary data.</text>
</comment>
<evidence type="ECO:0000256" key="4">
    <source>
        <dbReference type="SAM" id="MobiDB-lite"/>
    </source>
</evidence>
<reference evidence="7" key="1">
    <citation type="submission" date="2017-01" db="EMBL/GenBank/DDBJ databases">
        <authorList>
            <person name="Wang Y."/>
            <person name="White M."/>
            <person name="Kvist S."/>
            <person name="Moncalvo J.-M."/>
        </authorList>
    </citation>
    <scope>NUCLEOTIDE SEQUENCE [LARGE SCALE GENOMIC DNA]</scope>
    <source>
        <strain evidence="7">COL-18-3</strain>
    </source>
</reference>
<gene>
    <name evidence="6" type="ORF">AX774_g6931</name>
</gene>
<evidence type="ECO:0000256" key="2">
    <source>
        <dbReference type="ARBA" id="ARBA00022763"/>
    </source>
</evidence>